<keyword evidence="2" id="KW-0804">Transcription</keyword>
<dbReference type="InterPro" id="IPR037171">
    <property type="entry name" value="NagB/RpiA_transferase-like"/>
</dbReference>
<comment type="caution">
    <text evidence="4">The sequence shown here is derived from an EMBL/GenBank/DDBJ whole genome shotgun (WGS) entry which is preliminary data.</text>
</comment>
<dbReference type="Pfam" id="PF00455">
    <property type="entry name" value="DeoRC"/>
    <property type="match status" value="1"/>
</dbReference>
<sequence length="253" mass="28528">MFVEERQDLILKQMLEKGSVRVKELSERFNVTEDLIRKDLSTLEKAGKCKKIYGGAIPTKQNVNRKKASERKTLNLEGKRVIAQKAIDLIKEGNVVFLDISTTVVELARQIAQQNLNITVVTNSLEAVNLLISSDVNVIFIGGELDYGKDGFVGSLADQMLENFHFDAAFLGVVGLDLEENAVYTYMAKDGVTKKMVIDRSKIIYLLADHEKFNQIGNYKYSTIDSVTGLITDQKLNSVQRKYCRKYGVEYLD</sequence>
<dbReference type="Pfam" id="PF08220">
    <property type="entry name" value="HTH_DeoR"/>
    <property type="match status" value="1"/>
</dbReference>
<dbReference type="SUPFAM" id="SSF100950">
    <property type="entry name" value="NagB/RpiA/CoA transferase-like"/>
    <property type="match status" value="1"/>
</dbReference>
<evidence type="ECO:0000313" key="4">
    <source>
        <dbReference type="EMBL" id="MBB5185177.1"/>
    </source>
</evidence>
<accession>A0A7W8D320</accession>
<dbReference type="SUPFAM" id="SSF46785">
    <property type="entry name" value="Winged helix' DNA-binding domain"/>
    <property type="match status" value="1"/>
</dbReference>
<dbReference type="Proteomes" id="UP000521313">
    <property type="component" value="Unassembled WGS sequence"/>
</dbReference>
<name>A0A7W8D320_9FIRM</name>
<feature type="domain" description="HTH deoR-type" evidence="3">
    <location>
        <begin position="3"/>
        <end position="58"/>
    </location>
</feature>
<dbReference type="InterPro" id="IPR014036">
    <property type="entry name" value="DeoR-like_C"/>
</dbReference>
<dbReference type="PANTHER" id="PTHR30363:SF44">
    <property type="entry name" value="AGA OPERON TRANSCRIPTIONAL REPRESSOR-RELATED"/>
    <property type="match status" value="1"/>
</dbReference>
<evidence type="ECO:0000313" key="5">
    <source>
        <dbReference type="Proteomes" id="UP000521313"/>
    </source>
</evidence>
<gene>
    <name evidence="4" type="ORF">HNQ43_001230</name>
</gene>
<dbReference type="InterPro" id="IPR036388">
    <property type="entry name" value="WH-like_DNA-bd_sf"/>
</dbReference>
<dbReference type="EMBL" id="JACHHD010000011">
    <property type="protein sequence ID" value="MBB5185177.1"/>
    <property type="molecule type" value="Genomic_DNA"/>
</dbReference>
<dbReference type="PROSITE" id="PS51000">
    <property type="entry name" value="HTH_DEOR_2"/>
    <property type="match status" value="1"/>
</dbReference>
<dbReference type="InterPro" id="IPR050313">
    <property type="entry name" value="Carb_Metab_HTH_regulators"/>
</dbReference>
<dbReference type="InterPro" id="IPR001034">
    <property type="entry name" value="DeoR_HTH"/>
</dbReference>
<keyword evidence="1" id="KW-0805">Transcription regulation</keyword>
<evidence type="ECO:0000256" key="1">
    <source>
        <dbReference type="ARBA" id="ARBA00023015"/>
    </source>
</evidence>
<dbReference type="Gene3D" id="1.10.10.10">
    <property type="entry name" value="Winged helix-like DNA-binding domain superfamily/Winged helix DNA-binding domain"/>
    <property type="match status" value="1"/>
</dbReference>
<evidence type="ECO:0000256" key="2">
    <source>
        <dbReference type="ARBA" id="ARBA00023163"/>
    </source>
</evidence>
<organism evidence="4 5">
    <name type="scientific">Faecalicoccus acidiformans</name>
    <dbReference type="NCBI Taxonomy" id="915173"/>
    <lineage>
        <taxon>Bacteria</taxon>
        <taxon>Bacillati</taxon>
        <taxon>Bacillota</taxon>
        <taxon>Erysipelotrichia</taxon>
        <taxon>Erysipelotrichales</taxon>
        <taxon>Erysipelotrichaceae</taxon>
        <taxon>Faecalicoccus</taxon>
    </lineage>
</organism>
<dbReference type="SMART" id="SM01134">
    <property type="entry name" value="DeoRC"/>
    <property type="match status" value="1"/>
</dbReference>
<reference evidence="4 5" key="1">
    <citation type="submission" date="2020-08" db="EMBL/GenBank/DDBJ databases">
        <title>Genomic Encyclopedia of Type Strains, Phase IV (KMG-IV): sequencing the most valuable type-strain genomes for metagenomic binning, comparative biology and taxonomic classification.</title>
        <authorList>
            <person name="Goeker M."/>
        </authorList>
    </citation>
    <scope>NUCLEOTIDE SEQUENCE [LARGE SCALE GENOMIC DNA]</scope>
    <source>
        <strain evidence="4 5">DSM 26963</strain>
    </source>
</reference>
<dbReference type="RefSeq" id="WP_183375812.1">
    <property type="nucleotide sequence ID" value="NZ_JACHHD010000011.1"/>
</dbReference>
<dbReference type="GO" id="GO:0003700">
    <property type="term" value="F:DNA-binding transcription factor activity"/>
    <property type="evidence" value="ECO:0007669"/>
    <property type="project" value="InterPro"/>
</dbReference>
<proteinExistence type="predicted"/>
<dbReference type="AlphaFoldDB" id="A0A7W8D320"/>
<dbReference type="InterPro" id="IPR036390">
    <property type="entry name" value="WH_DNA-bd_sf"/>
</dbReference>
<dbReference type="Gene3D" id="3.40.50.1360">
    <property type="match status" value="1"/>
</dbReference>
<dbReference type="PANTHER" id="PTHR30363">
    <property type="entry name" value="HTH-TYPE TRANSCRIPTIONAL REGULATOR SRLR-RELATED"/>
    <property type="match status" value="1"/>
</dbReference>
<protein>
    <submittedName>
        <fullName evidence="4">DeoR family glycerol-3-phosphate regulon repressor</fullName>
    </submittedName>
</protein>
<evidence type="ECO:0000259" key="3">
    <source>
        <dbReference type="PROSITE" id="PS51000"/>
    </source>
</evidence>
<dbReference type="SMART" id="SM00420">
    <property type="entry name" value="HTH_DEOR"/>
    <property type="match status" value="1"/>
</dbReference>